<dbReference type="GO" id="GO:0071949">
    <property type="term" value="F:FAD binding"/>
    <property type="evidence" value="ECO:0007669"/>
    <property type="project" value="InterPro"/>
</dbReference>
<evidence type="ECO:0000313" key="2">
    <source>
        <dbReference type="EMBL" id="GGG88836.1"/>
    </source>
</evidence>
<dbReference type="InterPro" id="IPR002938">
    <property type="entry name" value="FAD-bd"/>
</dbReference>
<dbReference type="InterPro" id="IPR036188">
    <property type="entry name" value="FAD/NAD-bd_sf"/>
</dbReference>
<dbReference type="Proteomes" id="UP000600247">
    <property type="component" value="Unassembled WGS sequence"/>
</dbReference>
<dbReference type="PANTHER" id="PTHR42685:SF22">
    <property type="entry name" value="CONDITIONED MEDIUM FACTOR RECEPTOR 1"/>
    <property type="match status" value="1"/>
</dbReference>
<evidence type="ECO:0000259" key="1">
    <source>
        <dbReference type="Pfam" id="PF01494"/>
    </source>
</evidence>
<keyword evidence="3" id="KW-1185">Reference proteome</keyword>
<dbReference type="Pfam" id="PF01494">
    <property type="entry name" value="FAD_binding_3"/>
    <property type="match status" value="1"/>
</dbReference>
<dbReference type="InterPro" id="IPR050407">
    <property type="entry name" value="Geranylgeranyl_reductase"/>
</dbReference>
<accession>A0A917HSP4</accession>
<reference evidence="2 3" key="1">
    <citation type="journal article" date="2014" name="Int. J. Syst. Evol. Microbiol.">
        <title>Complete genome sequence of Corynebacterium casei LMG S-19264T (=DSM 44701T), isolated from a smear-ripened cheese.</title>
        <authorList>
            <consortium name="US DOE Joint Genome Institute (JGI-PGF)"/>
            <person name="Walter F."/>
            <person name="Albersmeier A."/>
            <person name="Kalinowski J."/>
            <person name="Ruckert C."/>
        </authorList>
    </citation>
    <scope>NUCLEOTIDE SEQUENCE [LARGE SCALE GENOMIC DNA]</scope>
    <source>
        <strain evidence="2 3">CGMCC 1.15286</strain>
    </source>
</reference>
<dbReference type="PRINTS" id="PR00420">
    <property type="entry name" value="RNGMNOXGNASE"/>
</dbReference>
<dbReference type="AlphaFoldDB" id="A0A917HSP4"/>
<gene>
    <name evidence="2" type="ORF">GCM10010918_54340</name>
</gene>
<dbReference type="Gene3D" id="3.50.50.60">
    <property type="entry name" value="FAD/NAD(P)-binding domain"/>
    <property type="match status" value="1"/>
</dbReference>
<protein>
    <submittedName>
        <fullName evidence="2">Oxidoreductase</fullName>
    </submittedName>
</protein>
<name>A0A917HSP4_9BACL</name>
<sequence>MSSEALERKYDVVVAGAGPAGSVLSRLLALQGAKVLMVDAAPFPRRKPCGESLNPGAVQTLSRLYDGRQADEWLHEASIPHSVLTGWQLNSAASGSGRMTTLAASFGDNRYGIGCKRELLDGWLIEQAYRAGVVFEEKTKAERLIWENGRLTGVEVRRTSDQRPQLVRTQMVAGADGIRSAVARSADLSRFGKLRKAALTARLNGIEGLSGKVELYVSGDRVIGLAPIGGGQANMTVALRGRKAMEGAAAGKSAYMMSEARQWEALKERFHHAEIEGEVLACGPFERIVRSAALEGMVLVGDAAGYYDPMTGQGIYRALRSAELAAPALMDALQTGSHRSLQWYNRQRLTEFAGSLRLQKLIEQASRHERLWRAGLRVIGASEALTNRLVAAIGDSRPVHR</sequence>
<evidence type="ECO:0000313" key="3">
    <source>
        <dbReference type="Proteomes" id="UP000600247"/>
    </source>
</evidence>
<dbReference type="SUPFAM" id="SSF51905">
    <property type="entry name" value="FAD/NAD(P)-binding domain"/>
    <property type="match status" value="1"/>
</dbReference>
<comment type="caution">
    <text evidence="2">The sequence shown here is derived from an EMBL/GenBank/DDBJ whole genome shotgun (WGS) entry which is preliminary data.</text>
</comment>
<organism evidence="2 3">
    <name type="scientific">Paenibacillus radicis</name>
    <name type="common">ex Gao et al. 2016</name>
    <dbReference type="NCBI Taxonomy" id="1737354"/>
    <lineage>
        <taxon>Bacteria</taxon>
        <taxon>Bacillati</taxon>
        <taxon>Bacillota</taxon>
        <taxon>Bacilli</taxon>
        <taxon>Bacillales</taxon>
        <taxon>Paenibacillaceae</taxon>
        <taxon>Paenibacillus</taxon>
    </lineage>
</organism>
<dbReference type="EMBL" id="BMHY01000020">
    <property type="protein sequence ID" value="GGG88836.1"/>
    <property type="molecule type" value="Genomic_DNA"/>
</dbReference>
<feature type="domain" description="FAD-binding" evidence="1">
    <location>
        <begin position="9"/>
        <end position="349"/>
    </location>
</feature>
<proteinExistence type="predicted"/>
<dbReference type="PANTHER" id="PTHR42685">
    <property type="entry name" value="GERANYLGERANYL DIPHOSPHATE REDUCTASE"/>
    <property type="match status" value="1"/>
</dbReference>
<dbReference type="RefSeq" id="WP_188892823.1">
    <property type="nucleotide sequence ID" value="NZ_BMHY01000020.1"/>
</dbReference>